<dbReference type="InterPro" id="IPR029044">
    <property type="entry name" value="Nucleotide-diphossugar_trans"/>
</dbReference>
<accession>A0A543IWD9</accession>
<evidence type="ECO:0000259" key="2">
    <source>
        <dbReference type="Pfam" id="PF00535"/>
    </source>
</evidence>
<sequence length="673" mass="72384">MIGALARAPLPPVLREVGRRDDVLVVRIGVDDAELERLLGAAGNGRSAPSGAQAVPDGVPETVTKAVADLDEVEVGRPLATEPVGHLVLIAGTMTDLRRAVAVRALLPPAANITIAVGALPYLWPAPLPTATAHPGWRHLRDVHIRVVEKRSWVMEAEFTEPLPAGEVLAAAARAFGGDPIDTMPQPRAALAGTGVTHWRPGDPNVVLTPTPDKGATPGKGDCDVVLVAGADPGGGTGDDGEERPDGRDEEPPVVARPGLVGWSRFTEPGYPRLAEPADPSMVPPVDERAINPGGFLQTPPHGFGRLEQRGGRWAAVYEGRVLTVFAASGAVTDADVARLRKLRGLHVRWRLSHTGPVPAARVLAALAAAGVPLIAPDPPEWVRPLLGAELTALISGVTEADLADDLDREVHSVRLRRLALRAHGTRGRWRRLTAGEVPGHGPYETPKVSVVLCTRRADMVRFAVSQVARQRGVDLELVLGLHGVPLARVEEAVRGLPFPVTVFEADPALPFGAVLNEGFARASGTFVTKMDDDDWYGPDHLADLALAHVYTGAELIGAPAEFVHLEQIDVTVQRGRRTECFRDSVAGGTLFMTRTLFETVGGFRPVPRHVDGELCKAVRAAGGRIYQIHGLNYILRRRAAQGHTWREPIGYFLGRRNRRQWRGWYANPLMEL</sequence>
<dbReference type="OrthoDB" id="6713581at2"/>
<evidence type="ECO:0000313" key="4">
    <source>
        <dbReference type="Proteomes" id="UP000319213"/>
    </source>
</evidence>
<gene>
    <name evidence="3" type="ORF">FHX40_1553</name>
</gene>
<dbReference type="Gene3D" id="3.90.550.10">
    <property type="entry name" value="Spore Coat Polysaccharide Biosynthesis Protein SpsA, Chain A"/>
    <property type="match status" value="1"/>
</dbReference>
<keyword evidence="4" id="KW-1185">Reference proteome</keyword>
<proteinExistence type="predicted"/>
<dbReference type="AlphaFoldDB" id="A0A543IWD9"/>
<feature type="region of interest" description="Disordered" evidence="1">
    <location>
        <begin position="230"/>
        <end position="256"/>
    </location>
</feature>
<dbReference type="EMBL" id="VFPQ01000001">
    <property type="protein sequence ID" value="TQM74867.1"/>
    <property type="molecule type" value="Genomic_DNA"/>
</dbReference>
<dbReference type="CDD" id="cd00761">
    <property type="entry name" value="Glyco_tranf_GTA_type"/>
    <property type="match status" value="1"/>
</dbReference>
<dbReference type="SUPFAM" id="SSF53448">
    <property type="entry name" value="Nucleotide-diphospho-sugar transferases"/>
    <property type="match status" value="1"/>
</dbReference>
<evidence type="ECO:0000256" key="1">
    <source>
        <dbReference type="SAM" id="MobiDB-lite"/>
    </source>
</evidence>
<dbReference type="InterPro" id="IPR001173">
    <property type="entry name" value="Glyco_trans_2-like"/>
</dbReference>
<reference evidence="3 4" key="1">
    <citation type="submission" date="2019-06" db="EMBL/GenBank/DDBJ databases">
        <title>Sequencing the genomes of 1000 actinobacteria strains.</title>
        <authorList>
            <person name="Klenk H.-P."/>
        </authorList>
    </citation>
    <scope>NUCLEOTIDE SEQUENCE [LARGE SCALE GENOMIC DNA]</scope>
    <source>
        <strain evidence="3 4">DSM 43186</strain>
    </source>
</reference>
<evidence type="ECO:0000313" key="3">
    <source>
        <dbReference type="EMBL" id="TQM74867.1"/>
    </source>
</evidence>
<keyword evidence="3" id="KW-0808">Transferase</keyword>
<dbReference type="RefSeq" id="WP_142258974.1">
    <property type="nucleotide sequence ID" value="NZ_BMPV01000003.1"/>
</dbReference>
<name>A0A543IWD9_9ACTN</name>
<organism evidence="3 4">
    <name type="scientific">Thermopolyspora flexuosa</name>
    <dbReference type="NCBI Taxonomy" id="103836"/>
    <lineage>
        <taxon>Bacteria</taxon>
        <taxon>Bacillati</taxon>
        <taxon>Actinomycetota</taxon>
        <taxon>Actinomycetes</taxon>
        <taxon>Streptosporangiales</taxon>
        <taxon>Streptosporangiaceae</taxon>
        <taxon>Thermopolyspora</taxon>
    </lineage>
</organism>
<dbReference type="GO" id="GO:0016740">
    <property type="term" value="F:transferase activity"/>
    <property type="evidence" value="ECO:0007669"/>
    <property type="project" value="UniProtKB-KW"/>
</dbReference>
<protein>
    <submittedName>
        <fullName evidence="3">GT2 family glycosyltransferase</fullName>
    </submittedName>
</protein>
<dbReference type="Proteomes" id="UP000319213">
    <property type="component" value="Unassembled WGS sequence"/>
</dbReference>
<dbReference type="Pfam" id="PF00535">
    <property type="entry name" value="Glycos_transf_2"/>
    <property type="match status" value="1"/>
</dbReference>
<feature type="domain" description="Glycosyltransferase 2-like" evidence="2">
    <location>
        <begin position="452"/>
        <end position="549"/>
    </location>
</feature>
<comment type="caution">
    <text evidence="3">The sequence shown here is derived from an EMBL/GenBank/DDBJ whole genome shotgun (WGS) entry which is preliminary data.</text>
</comment>